<evidence type="ECO:0000313" key="3">
    <source>
        <dbReference type="Proteomes" id="UP000504636"/>
    </source>
</evidence>
<reference evidence="4" key="3">
    <citation type="submission" date="2025-04" db="UniProtKB">
        <authorList>
            <consortium name="RefSeq"/>
        </authorList>
    </citation>
    <scope>IDENTIFICATION</scope>
    <source>
        <strain evidence="4">CBS 304.34</strain>
    </source>
</reference>
<reference evidence="2 4" key="1">
    <citation type="journal article" date="2020" name="Stud. Mycol.">
        <title>101 Dothideomycetes genomes: a test case for predicting lifestyles and emergence of pathogens.</title>
        <authorList>
            <person name="Haridas S."/>
            <person name="Albert R."/>
            <person name="Binder M."/>
            <person name="Bloem J."/>
            <person name="Labutti K."/>
            <person name="Salamov A."/>
            <person name="Andreopoulos B."/>
            <person name="Baker S."/>
            <person name="Barry K."/>
            <person name="Bills G."/>
            <person name="Bluhm B."/>
            <person name="Cannon C."/>
            <person name="Castanera R."/>
            <person name="Culley D."/>
            <person name="Daum C."/>
            <person name="Ezra D."/>
            <person name="Gonzalez J."/>
            <person name="Henrissat B."/>
            <person name="Kuo A."/>
            <person name="Liang C."/>
            <person name="Lipzen A."/>
            <person name="Lutzoni F."/>
            <person name="Magnuson J."/>
            <person name="Mondo S."/>
            <person name="Nolan M."/>
            <person name="Ohm R."/>
            <person name="Pangilinan J."/>
            <person name="Park H.-J."/>
            <person name="Ramirez L."/>
            <person name="Alfaro M."/>
            <person name="Sun H."/>
            <person name="Tritt A."/>
            <person name="Yoshinaga Y."/>
            <person name="Zwiers L.-H."/>
            <person name="Turgeon B."/>
            <person name="Goodwin S."/>
            <person name="Spatafora J."/>
            <person name="Crous P."/>
            <person name="Grigoriev I."/>
        </authorList>
    </citation>
    <scope>NUCLEOTIDE SEQUENCE</scope>
    <source>
        <strain evidence="2 4">CBS 304.34</strain>
    </source>
</reference>
<dbReference type="OrthoDB" id="1911848at2759"/>
<protein>
    <recommendedName>
        <fullName evidence="1">Prion-inhibition and propagation HeLo domain-containing protein</fullName>
    </recommendedName>
</protein>
<dbReference type="Gene3D" id="1.10.510.10">
    <property type="entry name" value="Transferase(Phosphotransferase) domain 1"/>
    <property type="match status" value="1"/>
</dbReference>
<reference evidence="4" key="2">
    <citation type="submission" date="2020-04" db="EMBL/GenBank/DDBJ databases">
        <authorList>
            <consortium name="NCBI Genome Project"/>
        </authorList>
    </citation>
    <scope>NUCLEOTIDE SEQUENCE</scope>
    <source>
        <strain evidence="4">CBS 304.34</strain>
    </source>
</reference>
<gene>
    <name evidence="2 4" type="ORF">BDZ99DRAFT_486568</name>
</gene>
<feature type="domain" description="Prion-inhibition and propagation HeLo" evidence="1">
    <location>
        <begin position="72"/>
        <end position="171"/>
    </location>
</feature>
<dbReference type="Proteomes" id="UP000504636">
    <property type="component" value="Unplaced"/>
</dbReference>
<keyword evidence="3" id="KW-1185">Reference proteome</keyword>
<dbReference type="PANTHER" id="PTHR37542">
    <property type="entry name" value="HELO DOMAIN-CONTAINING PROTEIN-RELATED"/>
    <property type="match status" value="1"/>
</dbReference>
<accession>A0A6A6YWX3</accession>
<dbReference type="PANTHER" id="PTHR37542:SF3">
    <property type="entry name" value="PRION-INHIBITION AND PROPAGATION HELO DOMAIN-CONTAINING PROTEIN"/>
    <property type="match status" value="1"/>
</dbReference>
<dbReference type="SUPFAM" id="SSF56112">
    <property type="entry name" value="Protein kinase-like (PK-like)"/>
    <property type="match status" value="1"/>
</dbReference>
<evidence type="ECO:0000313" key="4">
    <source>
        <dbReference type="RefSeq" id="XP_033580234.1"/>
    </source>
</evidence>
<organism evidence="2">
    <name type="scientific">Mytilinidion resinicola</name>
    <dbReference type="NCBI Taxonomy" id="574789"/>
    <lineage>
        <taxon>Eukaryota</taxon>
        <taxon>Fungi</taxon>
        <taxon>Dikarya</taxon>
        <taxon>Ascomycota</taxon>
        <taxon>Pezizomycotina</taxon>
        <taxon>Dothideomycetes</taxon>
        <taxon>Pleosporomycetidae</taxon>
        <taxon>Mytilinidiales</taxon>
        <taxon>Mytilinidiaceae</taxon>
        <taxon>Mytilinidion</taxon>
    </lineage>
</organism>
<dbReference type="EMBL" id="MU003696">
    <property type="protein sequence ID" value="KAF2813270.1"/>
    <property type="molecule type" value="Genomic_DNA"/>
</dbReference>
<name>A0A6A6YWX3_9PEZI</name>
<dbReference type="InterPro" id="IPR029498">
    <property type="entry name" value="HeLo_dom"/>
</dbReference>
<dbReference type="AlphaFoldDB" id="A0A6A6YWX3"/>
<dbReference type="Pfam" id="PF14479">
    <property type="entry name" value="HeLo"/>
    <property type="match status" value="1"/>
</dbReference>
<dbReference type="RefSeq" id="XP_033580234.1">
    <property type="nucleotide sequence ID" value="XM_033722787.1"/>
</dbReference>
<evidence type="ECO:0000313" key="2">
    <source>
        <dbReference type="EMBL" id="KAF2813270.1"/>
    </source>
</evidence>
<sequence length="501" mass="57453">MIDPLSLAGLTIAVLEQLWKLGEKTAELETRRIQNVIKDENNRTRALRLLLFESAAAQPYGGQTLFDQFDGEIQNQIQIFLEELVGVIEEAYQILKRRHGSLPKATAVESQYSLVKPSNISRSSTLVSWKSSDLSLKSVKSVHRWRWTLLDKKRVATVIRNFSSLNDRIHDNIKLWCLSTSIGVDLQHLKRLEDDENSKKLGFDLDAKLHLASADSAVHNESMELRDRSLFSIFDWDGVQALVEYRKYAPEASICVDLDDCTKGRVEHLARLLHQPKEQIFRTLSCKGWIRDPLQNQIAFVFTVPNATGTPCSLLRAINTPGQKPMLGQKFRLAHELSRCISQLQLVKWVHESFRRGSLLNPTKPDRPEVDFSNGIEDICPSRDVYRHPERQRKPTRPFSKIHDIYALGVVLLEIGLWQSAVSLDKDRFERVTDPMVVQRYLIRQVEKHLESRMGERYKTVVLKCLCNDFGVVNDTKDDMKLQQAFRTNVIDVLSRAADNV</sequence>
<proteinExistence type="predicted"/>
<dbReference type="InterPro" id="IPR011009">
    <property type="entry name" value="Kinase-like_dom_sf"/>
</dbReference>
<evidence type="ECO:0000259" key="1">
    <source>
        <dbReference type="Pfam" id="PF14479"/>
    </source>
</evidence>
<dbReference type="GeneID" id="54463680"/>